<comment type="subcellular location">
    <subcellularLocation>
        <location evidence="1">Membrane</location>
        <topology evidence="1">Multi-pass membrane protein</topology>
    </subcellularLocation>
</comment>
<feature type="transmembrane region" description="Helical" evidence="5">
    <location>
        <begin position="91"/>
        <end position="113"/>
    </location>
</feature>
<reference evidence="6 7" key="1">
    <citation type="submission" date="2017-06" db="EMBL/GenBank/DDBJ databases">
        <authorList>
            <person name="Kim H.J."/>
            <person name="Triplett B.A."/>
        </authorList>
    </citation>
    <scope>NUCLEOTIDE SEQUENCE [LARGE SCALE GENOMIC DNA]</scope>
    <source>
        <strain evidence="6 7">DSM 25597</strain>
    </source>
</reference>
<keyword evidence="7" id="KW-1185">Reference proteome</keyword>
<proteinExistence type="predicted"/>
<evidence type="ECO:0000256" key="3">
    <source>
        <dbReference type="ARBA" id="ARBA00022989"/>
    </source>
</evidence>
<evidence type="ECO:0000256" key="1">
    <source>
        <dbReference type="ARBA" id="ARBA00004141"/>
    </source>
</evidence>
<dbReference type="OrthoDB" id="1353109at2"/>
<sequence length="153" mass="17623">MYEKILECPNELKILIYTFFVYIDIDVELLKVLFCLILIDTFLGIVKTFVLEEAFSFKKLILGLVSKIAVLLIPMSLALMGKGLNYDFNWFVTLVMDLLIVSDGISIFSNVIAIRTKKEVKNFDALTKLLKTIRSSLIKLFKRFLDTIDEKNN</sequence>
<dbReference type="Pfam" id="PF05105">
    <property type="entry name" value="Phage_holin_4_1"/>
    <property type="match status" value="1"/>
</dbReference>
<keyword evidence="2 5" id="KW-0812">Transmembrane</keyword>
<keyword evidence="4 5" id="KW-0472">Membrane</keyword>
<organism evidence="6 7">
    <name type="scientific">Dokdonia pacifica</name>
    <dbReference type="NCBI Taxonomy" id="1627892"/>
    <lineage>
        <taxon>Bacteria</taxon>
        <taxon>Pseudomonadati</taxon>
        <taxon>Bacteroidota</taxon>
        <taxon>Flavobacteriia</taxon>
        <taxon>Flavobacteriales</taxon>
        <taxon>Flavobacteriaceae</taxon>
        <taxon>Dokdonia</taxon>
    </lineage>
</organism>
<evidence type="ECO:0000313" key="6">
    <source>
        <dbReference type="EMBL" id="SNS08394.1"/>
    </source>
</evidence>
<evidence type="ECO:0000256" key="4">
    <source>
        <dbReference type="ARBA" id="ARBA00023136"/>
    </source>
</evidence>
<evidence type="ECO:0000256" key="5">
    <source>
        <dbReference type="SAM" id="Phobius"/>
    </source>
</evidence>
<protein>
    <submittedName>
        <fullName evidence="6">Bacteriophage holin family protein</fullName>
    </submittedName>
</protein>
<dbReference type="InterPro" id="IPR006480">
    <property type="entry name" value="Phage_holin_4_1"/>
</dbReference>
<feature type="transmembrane region" description="Helical" evidence="5">
    <location>
        <begin position="60"/>
        <end position="79"/>
    </location>
</feature>
<dbReference type="GO" id="GO:0016020">
    <property type="term" value="C:membrane"/>
    <property type="evidence" value="ECO:0007669"/>
    <property type="project" value="UniProtKB-SubCell"/>
</dbReference>
<name>A0A239BMX1_9FLAO</name>
<dbReference type="RefSeq" id="WP_089372857.1">
    <property type="nucleotide sequence ID" value="NZ_BMEP01000005.1"/>
</dbReference>
<dbReference type="AlphaFoldDB" id="A0A239BMX1"/>
<dbReference type="EMBL" id="FZNY01000006">
    <property type="protein sequence ID" value="SNS08394.1"/>
    <property type="molecule type" value="Genomic_DNA"/>
</dbReference>
<gene>
    <name evidence="6" type="ORF">SAMN06265376_106250</name>
</gene>
<accession>A0A239BMX1</accession>
<dbReference type="Proteomes" id="UP000198379">
    <property type="component" value="Unassembled WGS sequence"/>
</dbReference>
<evidence type="ECO:0000256" key="2">
    <source>
        <dbReference type="ARBA" id="ARBA00022692"/>
    </source>
</evidence>
<keyword evidence="3 5" id="KW-1133">Transmembrane helix</keyword>
<evidence type="ECO:0000313" key="7">
    <source>
        <dbReference type="Proteomes" id="UP000198379"/>
    </source>
</evidence>